<dbReference type="EMBL" id="BAAARV010000023">
    <property type="protein sequence ID" value="GAA2342959.1"/>
    <property type="molecule type" value="Genomic_DNA"/>
</dbReference>
<proteinExistence type="predicted"/>
<reference evidence="1 2" key="1">
    <citation type="journal article" date="2019" name="Int. J. Syst. Evol. Microbiol.">
        <title>The Global Catalogue of Microorganisms (GCM) 10K type strain sequencing project: providing services to taxonomists for standard genome sequencing and annotation.</title>
        <authorList>
            <consortium name="The Broad Institute Genomics Platform"/>
            <consortium name="The Broad Institute Genome Sequencing Center for Infectious Disease"/>
            <person name="Wu L."/>
            <person name="Ma J."/>
        </authorList>
    </citation>
    <scope>NUCLEOTIDE SEQUENCE [LARGE SCALE GENOMIC DNA]</scope>
    <source>
        <strain evidence="1 2">JCM 3272</strain>
    </source>
</reference>
<organism evidence="1 2">
    <name type="scientific">Dactylosporangium salmoneum</name>
    <dbReference type="NCBI Taxonomy" id="53361"/>
    <lineage>
        <taxon>Bacteria</taxon>
        <taxon>Bacillati</taxon>
        <taxon>Actinomycetota</taxon>
        <taxon>Actinomycetes</taxon>
        <taxon>Micromonosporales</taxon>
        <taxon>Micromonosporaceae</taxon>
        <taxon>Dactylosporangium</taxon>
    </lineage>
</organism>
<evidence type="ECO:0000313" key="2">
    <source>
        <dbReference type="Proteomes" id="UP001501444"/>
    </source>
</evidence>
<protein>
    <recommendedName>
        <fullName evidence="3">DUF4304 domain-containing protein</fullName>
    </recommendedName>
</protein>
<evidence type="ECO:0000313" key="1">
    <source>
        <dbReference type="EMBL" id="GAA2342959.1"/>
    </source>
</evidence>
<gene>
    <name evidence="1" type="ORF">GCM10010170_027380</name>
</gene>
<dbReference type="Proteomes" id="UP001501444">
    <property type="component" value="Unassembled WGS sequence"/>
</dbReference>
<name>A0ABN3G2P8_9ACTN</name>
<evidence type="ECO:0008006" key="3">
    <source>
        <dbReference type="Google" id="ProtNLM"/>
    </source>
</evidence>
<keyword evidence="2" id="KW-1185">Reference proteome</keyword>
<dbReference type="RefSeq" id="WP_344612715.1">
    <property type="nucleotide sequence ID" value="NZ_BAAARV010000023.1"/>
</dbReference>
<accession>A0ABN3G2P8</accession>
<comment type="caution">
    <text evidence="1">The sequence shown here is derived from an EMBL/GenBank/DDBJ whole genome shotgun (WGS) entry which is preliminary data.</text>
</comment>
<sequence length="191" mass="21257">MSVDVRVAYQEMLASIVVPLLVERGFTEAQGRHVRVAANGDAISLWFQGSQLTFPGQVAFFVNVDAATGRWVEYRRREDPGADVTALLGQVYGRVQPRDEYAFHRGSDDWNLRQAEAAPGYGAEVRRMLDDVVLPGLEKHLALNATLERAIAGGVVQSAFERPPELPGVINRMSYLEQDDGYVQWLRRAVA</sequence>